<accession>A0A045I629</accession>
<reference evidence="8 14" key="3">
    <citation type="submission" date="2016-04" db="EMBL/GenBank/DDBJ databases">
        <authorList>
            <person name="Bigi M."/>
            <person name="Bigi F."/>
            <person name="Soria M.A."/>
        </authorList>
    </citation>
    <scope>NUCLEOTIDE SEQUENCE [LARGE SCALE GENOMIC DNA]</scope>
    <source>
        <strain evidence="8 14">6548</strain>
    </source>
</reference>
<evidence type="ECO:0000313" key="14">
    <source>
        <dbReference type="Proteomes" id="UP000189452"/>
    </source>
</evidence>
<dbReference type="Pfam" id="PF08237">
    <property type="entry name" value="PE-PPE"/>
    <property type="match status" value="1"/>
</dbReference>
<dbReference type="EMBL" id="CNGE01000132">
    <property type="protein sequence ID" value="CKR97174.1"/>
    <property type="molecule type" value="Genomic_DNA"/>
</dbReference>
<reference evidence="8 14" key="5">
    <citation type="submission" date="2017-02" db="EMBL/GenBank/DDBJ databases">
        <title>Protein polymorphisms may explain contrasting epidemiological fitness of two variants of a multidrug-resistant Mycobacterium tuberculosis strain.</title>
        <authorList>
            <person name="Bigi M.M."/>
            <person name="Lopez B."/>
            <person name="Blanco F.C."/>
            <person name="Sasiain M.C."/>
            <person name="De La Barrera S."/>
            <person name="Ritacco V."/>
            <person name="Bigi F."/>
            <person name="Soria M.A."/>
        </authorList>
    </citation>
    <scope>NUCLEOTIDE SEQUENCE [LARGE SCALE GENOMIC DNA]</scope>
    <source>
        <strain evidence="8 14">6548</strain>
    </source>
</reference>
<evidence type="ECO:0000313" key="13">
    <source>
        <dbReference type="Proteomes" id="UP000050164"/>
    </source>
</evidence>
<evidence type="ECO:0000313" key="10">
    <source>
        <dbReference type="EMBL" id="VCU50894.1"/>
    </source>
</evidence>
<feature type="domain" description="PE-PPE" evidence="3">
    <location>
        <begin position="300"/>
        <end position="525"/>
    </location>
</feature>
<evidence type="ECO:0000313" key="11">
    <source>
        <dbReference type="Proteomes" id="UP000048948"/>
    </source>
</evidence>
<name>A0A045I629_MYCTX</name>
<dbReference type="FunFam" id="1.20.1260.20:FF:000001">
    <property type="entry name" value="PPE family protein PPE41"/>
    <property type="match status" value="1"/>
</dbReference>
<dbReference type="Gene3D" id="3.40.50.1820">
    <property type="entry name" value="alpha/beta hydrolase"/>
    <property type="match status" value="1"/>
</dbReference>
<dbReference type="Proteomes" id="UP000256381">
    <property type="component" value="Unassembled WGS sequence"/>
</dbReference>
<evidence type="ECO:0000256" key="1">
    <source>
        <dbReference type="ARBA" id="ARBA00010652"/>
    </source>
</evidence>
<reference evidence="7 17" key="8">
    <citation type="submission" date="2021-03" db="EMBL/GenBank/DDBJ databases">
        <title>Whole Genome Sequencing of Mycobacterium tuberculosis clinical isolates from Arunachal Pradesh, India.</title>
        <authorList>
            <person name="Singh S."/>
            <person name="Mudliar S.R."/>
            <person name="Kulsum U."/>
            <person name="Rufai S.B."/>
            <person name="Singh P.K."/>
            <person name="Umpo M."/>
            <person name="Nyori M."/>
        </authorList>
    </citation>
    <scope>NUCLEOTIDE SEQUENCE [LARGE SCALE GENOMIC DNA]</scope>
    <source>
        <strain evidence="7 17">OMICS/BPL/0142/20/SP</strain>
    </source>
</reference>
<dbReference type="InterPro" id="IPR038332">
    <property type="entry name" value="PPE_sf"/>
</dbReference>
<dbReference type="Proteomes" id="UP000189452">
    <property type="component" value="Chromosome"/>
</dbReference>
<dbReference type="GO" id="GO:0052572">
    <property type="term" value="P:response to host immune response"/>
    <property type="evidence" value="ECO:0007669"/>
    <property type="project" value="TreeGrafter"/>
</dbReference>
<dbReference type="InterPro" id="IPR013228">
    <property type="entry name" value="PE-PPE_C"/>
</dbReference>
<evidence type="ECO:0000313" key="9">
    <source>
        <dbReference type="EMBL" id="REQ52016.1"/>
    </source>
</evidence>
<evidence type="ECO:0000313" key="4">
    <source>
        <dbReference type="EMBL" id="CKR20678.1"/>
    </source>
</evidence>
<evidence type="ECO:0000313" key="16">
    <source>
        <dbReference type="Proteomes" id="UP000300237"/>
    </source>
</evidence>
<dbReference type="EMBL" id="JAGIZI010000011">
    <property type="protein sequence ID" value="MBP0683223.1"/>
    <property type="molecule type" value="Genomic_DNA"/>
</dbReference>
<dbReference type="EMBL" id="LR027516">
    <property type="protein sequence ID" value="VCU50894.1"/>
    <property type="molecule type" value="Genomic_DNA"/>
</dbReference>
<reference evidence="9" key="6">
    <citation type="submission" date="2018-07" db="EMBL/GenBank/DDBJ databases">
        <authorList>
            <person name="Shah S."/>
            <person name="Brown T."/>
            <person name="Auld S."/>
            <person name="Bratton K."/>
            <person name="Narechania A."/>
            <person name="Mathema B."/>
            <person name="Gandhi N."/>
        </authorList>
    </citation>
    <scope>NUCLEOTIDE SEQUENCE</scope>
    <source>
        <strain evidence="9">32301_S10</strain>
    </source>
</reference>
<dbReference type="Proteomes" id="UP000671119">
    <property type="component" value="Unassembled WGS sequence"/>
</dbReference>
<dbReference type="PANTHER" id="PTHR46766:SF1">
    <property type="entry name" value="GLUTAMINE-RICH PROTEIN 2"/>
    <property type="match status" value="1"/>
</dbReference>
<dbReference type="Gene3D" id="1.20.1260.20">
    <property type="entry name" value="PPE superfamily"/>
    <property type="match status" value="1"/>
</dbReference>
<dbReference type="EMBL" id="CNFT01000144">
    <property type="protein sequence ID" value="CKR20678.1"/>
    <property type="molecule type" value="Genomic_DNA"/>
</dbReference>
<dbReference type="Proteomes" id="UP000048948">
    <property type="component" value="Unassembled WGS sequence"/>
</dbReference>
<sequence length="580" mass="59675">MNFAVLPPEVNSARIFAGAGLGPMLAAASAWDGLAEELHAAAGSFASVTTGLAGDAWHGPASLAMTRAASPYVGWLNTAAGQAAQAAGQARLAASAFEATLAATVSPAMVAANRTRLASLVAANLLGQNAPAIAAAEAEYEQIWAQDVAAMFGYHSAASAVATQLAPIQEGLQQQLQNVLAQLASGNLGSGNVGVGNIGNDNIGNANIGFGNRGDANIGIGNIGDRNLGIGNTGNWNIGIGITGNGQIGFGKPANPDVLVVGNGGPGVTALVMGGTDSLLPLPNIPLLEYAARFITPVHPGYTATFLETPSQFFPFTGLNSLTYDVSVAQGVTNLHTAIMAQLAAGNEVVVFGTSQSATIATFEMRYLQSLPAHLRPGLDELSFTLTGNPNRPDGGILTRFGFSIPQLGFTLSGATPADAYPTVDYAFQYDGVNDFPKYPLNVFATANAIAGILFLHSGLIALPPDLASGVVQPVSSPDVLTTYILLPSQDLPLLVPLRAIPLLGNPLADLIQPDLRVLVELGYDRTAHQDVPSPFGLFPDVDWAEVAADLQQGAVQGVNDALSGLGLPPPWQPALPRLF</sequence>
<dbReference type="EMBL" id="COPH01000014">
    <property type="protein sequence ID" value="CLW22502.1"/>
    <property type="molecule type" value="Genomic_DNA"/>
</dbReference>
<dbReference type="InterPro" id="IPR000030">
    <property type="entry name" value="PPE_dom"/>
</dbReference>
<dbReference type="SUPFAM" id="SSF140459">
    <property type="entry name" value="PE/PPE dimer-like"/>
    <property type="match status" value="1"/>
</dbReference>
<dbReference type="SMR" id="A0A045I629"/>
<evidence type="ECO:0000313" key="6">
    <source>
        <dbReference type="EMBL" id="CLW22502.1"/>
    </source>
</evidence>
<reference evidence="10 16" key="7">
    <citation type="submission" date="2018-08" db="EMBL/GenBank/DDBJ databases">
        <authorList>
            <person name="Fokvardsen B D."/>
            <person name="Norman A."/>
        </authorList>
    </citation>
    <scope>NUCLEOTIDE SEQUENCE [LARGE SCALE GENOMIC DNA]</scope>
    <source>
        <strain evidence="10 16">DKC2</strain>
    </source>
</reference>
<evidence type="ECO:0000313" key="12">
    <source>
        <dbReference type="Proteomes" id="UP000050139"/>
    </source>
</evidence>
<dbReference type="Proteomes" id="UP000300237">
    <property type="component" value="Chromosome"/>
</dbReference>
<feature type="domain" description="PPE" evidence="2">
    <location>
        <begin position="2"/>
        <end position="165"/>
    </location>
</feature>
<evidence type="ECO:0000313" key="8">
    <source>
        <dbReference type="EMBL" id="OMH60554.1"/>
    </source>
</evidence>
<reference evidence="9 15" key="4">
    <citation type="journal article" date="2017" name="N. Engl. J. Med.">
        <title>Transmission of Extensively Drug-Resistant Tuberculosis in South Africa.</title>
        <authorList>
            <person name="Shah N.S."/>
            <person name="Auld S.C."/>
            <person name="Brust J.C."/>
            <person name="Mathema B."/>
            <person name="Ismail N."/>
            <person name="Moodley P."/>
            <person name="Mlisana K."/>
            <person name="Allana S."/>
            <person name="Campbell A."/>
            <person name="Mthiyane T."/>
            <person name="Morris N."/>
            <person name="Mpangase P."/>
            <person name="van der Meulen H."/>
            <person name="Omar S.V."/>
            <person name="Brown T.S."/>
            <person name="Narechania A."/>
            <person name="Shaskina E."/>
            <person name="Kapwata T."/>
            <person name="Kreiswirth B."/>
            <person name="Gandhi N.R."/>
        </authorList>
    </citation>
    <scope>NUCLEOTIDE SEQUENCE [LARGE SCALE GENOMIC DNA]</scope>
    <source>
        <strain evidence="9 15">32301_S10</strain>
    </source>
</reference>
<dbReference type="RefSeq" id="WP_003899395.1">
    <property type="nucleotide sequence ID" value="NZ_AP017901.1"/>
</dbReference>
<comment type="similarity">
    <text evidence="1">Belongs to the mycobacterial PPE family.</text>
</comment>
<protein>
    <submittedName>
        <fullName evidence="7">PE-PPE domain-containing protein</fullName>
    </submittedName>
    <submittedName>
        <fullName evidence="5 8">PPE family protein</fullName>
    </submittedName>
</protein>
<evidence type="ECO:0000259" key="2">
    <source>
        <dbReference type="Pfam" id="PF00823"/>
    </source>
</evidence>
<reference evidence="6 12" key="2">
    <citation type="submission" date="2015-03" db="EMBL/GenBank/DDBJ databases">
        <authorList>
            <consortium name="Pathogen Informatics"/>
            <person name="Murphy D."/>
        </authorList>
    </citation>
    <scope>NUCLEOTIDE SEQUENCE [LARGE SCALE GENOMIC DNA]</scope>
    <source>
        <strain evidence="6 12">0268S</strain>
    </source>
</reference>
<dbReference type="Proteomes" id="UP000050139">
    <property type="component" value="Unassembled WGS sequence"/>
</dbReference>
<dbReference type="AlphaFoldDB" id="A0A045I629"/>
<dbReference type="InterPro" id="IPR029058">
    <property type="entry name" value="AB_hydrolase_fold"/>
</dbReference>
<dbReference type="EMBL" id="LWDQ01000001">
    <property type="protein sequence ID" value="OMH60554.1"/>
    <property type="molecule type" value="Genomic_DNA"/>
</dbReference>
<evidence type="ECO:0000313" key="17">
    <source>
        <dbReference type="Proteomes" id="UP000671119"/>
    </source>
</evidence>
<gene>
    <name evidence="5" type="primary">PPE42</name>
    <name evidence="8" type="ORF">A4S10_02734</name>
    <name evidence="10" type="ORF">DKC2_2746</name>
    <name evidence="9" type="ORF">DSJ38_10995</name>
    <name evidence="5" type="ORF">ERS027646_01033</name>
    <name evidence="4" type="ORF">ERS027659_00918</name>
    <name evidence="6" type="ORF">ERS094118_02156</name>
    <name evidence="7" type="ORF">J8J21_08830</name>
</gene>
<evidence type="ECO:0000259" key="3">
    <source>
        <dbReference type="Pfam" id="PF08237"/>
    </source>
</evidence>
<evidence type="ECO:0000313" key="7">
    <source>
        <dbReference type="EMBL" id="MBP0683223.1"/>
    </source>
</evidence>
<reference evidence="11 13" key="1">
    <citation type="submission" date="2015-03" db="EMBL/GenBank/DDBJ databases">
        <authorList>
            <consortium name="Pathogen Informatics"/>
        </authorList>
    </citation>
    <scope>NUCLEOTIDE SEQUENCE [LARGE SCALE GENOMIC DNA]</scope>
    <source>
        <strain evidence="5 11">Bir 172</strain>
        <strain evidence="4 13">Bir 185</strain>
    </source>
</reference>
<proteinExistence type="inferred from homology"/>
<evidence type="ECO:0000313" key="5">
    <source>
        <dbReference type="EMBL" id="CKR97174.1"/>
    </source>
</evidence>
<dbReference type="PANTHER" id="PTHR46766">
    <property type="entry name" value="GLUTAMINE-RICH PROTEIN 2"/>
    <property type="match status" value="1"/>
</dbReference>
<organism evidence="5 11">
    <name type="scientific">Mycobacterium tuberculosis</name>
    <dbReference type="NCBI Taxonomy" id="1773"/>
    <lineage>
        <taxon>Bacteria</taxon>
        <taxon>Bacillati</taxon>
        <taxon>Actinomycetota</taxon>
        <taxon>Actinomycetes</taxon>
        <taxon>Mycobacteriales</taxon>
        <taxon>Mycobacteriaceae</taxon>
        <taxon>Mycobacterium</taxon>
        <taxon>Mycobacterium tuberculosis complex</taxon>
    </lineage>
</organism>
<dbReference type="EMBL" id="QTBD01000148">
    <property type="protein sequence ID" value="REQ52016.1"/>
    <property type="molecule type" value="Genomic_DNA"/>
</dbReference>
<evidence type="ECO:0000313" key="15">
    <source>
        <dbReference type="Proteomes" id="UP000256381"/>
    </source>
</evidence>
<dbReference type="Proteomes" id="UP000050164">
    <property type="component" value="Unassembled WGS sequence"/>
</dbReference>
<dbReference type="OMA" id="ILIPTHD"/>
<dbReference type="Pfam" id="PF00823">
    <property type="entry name" value="PPE"/>
    <property type="match status" value="1"/>
</dbReference>